<organism evidence="3 4">
    <name type="scientific">Rhizobium etli bv. mimosae str. IE4771</name>
    <dbReference type="NCBI Taxonomy" id="1432050"/>
    <lineage>
        <taxon>Bacteria</taxon>
        <taxon>Pseudomonadati</taxon>
        <taxon>Pseudomonadota</taxon>
        <taxon>Alphaproteobacteria</taxon>
        <taxon>Hyphomicrobiales</taxon>
        <taxon>Rhizobiaceae</taxon>
        <taxon>Rhizobium/Agrobacterium group</taxon>
        <taxon>Rhizobium</taxon>
    </lineage>
</organism>
<protein>
    <submittedName>
        <fullName evidence="3">Uncharacterized protein</fullName>
    </submittedName>
</protein>
<sequence length="106" mass="11817">MACLRKHPTPLGGPPAPAGPESSTDAKADRLRPDCALPHDLHRARQNRSGKPMDAELRQQPVRRRIVLDHLRSGAGLALLPVFVGFDVLFPFTELRPKKYQLSSRF</sequence>
<keyword evidence="2" id="KW-0472">Membrane</keyword>
<dbReference type="EMBL" id="CP006986">
    <property type="protein sequence ID" value="AIC28253.1"/>
    <property type="molecule type" value="Genomic_DNA"/>
</dbReference>
<evidence type="ECO:0000256" key="2">
    <source>
        <dbReference type="SAM" id="Phobius"/>
    </source>
</evidence>
<dbReference type="HOGENOM" id="CLU_2221052_0_0_5"/>
<evidence type="ECO:0000313" key="4">
    <source>
        <dbReference type="Proteomes" id="UP000027180"/>
    </source>
</evidence>
<dbReference type="Proteomes" id="UP000027180">
    <property type="component" value="Chromosome"/>
</dbReference>
<proteinExistence type="predicted"/>
<evidence type="ECO:0000256" key="1">
    <source>
        <dbReference type="SAM" id="MobiDB-lite"/>
    </source>
</evidence>
<feature type="region of interest" description="Disordered" evidence="1">
    <location>
        <begin position="1"/>
        <end position="58"/>
    </location>
</feature>
<keyword evidence="2" id="KW-0812">Transmembrane</keyword>
<dbReference type="AlphaFoldDB" id="A0A060HZ83"/>
<accession>A0A060HZ83</accession>
<name>A0A060HZ83_RHIET</name>
<feature type="transmembrane region" description="Helical" evidence="2">
    <location>
        <begin position="73"/>
        <end position="92"/>
    </location>
</feature>
<gene>
    <name evidence="3" type="ORF">IE4771_CH03165</name>
</gene>
<evidence type="ECO:0000313" key="3">
    <source>
        <dbReference type="EMBL" id="AIC28253.1"/>
    </source>
</evidence>
<keyword evidence="2" id="KW-1133">Transmembrane helix</keyword>
<reference evidence="3 4" key="1">
    <citation type="submission" date="2013-12" db="EMBL/GenBank/DDBJ databases">
        <title>Complete genome sequence of Rhizobium etli bv. mimosae IE4771.</title>
        <authorList>
            <person name="Bustos P."/>
            <person name="Santamaria R.I."/>
            <person name="Lozano L."/>
            <person name="Ormeno-Orrillo E."/>
            <person name="Rogel M.A."/>
            <person name="Romero D."/>
            <person name="Cevallos M.A."/>
            <person name="Martinez-Romero E."/>
            <person name="Gonzalez V."/>
        </authorList>
    </citation>
    <scope>NUCLEOTIDE SEQUENCE [LARGE SCALE GENOMIC DNA]</scope>
    <source>
        <strain evidence="3 4">IE4771</strain>
    </source>
</reference>
<dbReference type="KEGG" id="rei:IE4771_CH03165"/>
<feature type="compositionally biased region" description="Basic and acidic residues" evidence="1">
    <location>
        <begin position="24"/>
        <end position="43"/>
    </location>
</feature>